<protein>
    <submittedName>
        <fullName evidence="1">Carboxylesterase from carbohydrate esterase</fullName>
    </submittedName>
</protein>
<organism evidence="1 2">
    <name type="scientific">Irpex rosettiformis</name>
    <dbReference type="NCBI Taxonomy" id="378272"/>
    <lineage>
        <taxon>Eukaryota</taxon>
        <taxon>Fungi</taxon>
        <taxon>Dikarya</taxon>
        <taxon>Basidiomycota</taxon>
        <taxon>Agaricomycotina</taxon>
        <taxon>Agaricomycetes</taxon>
        <taxon>Polyporales</taxon>
        <taxon>Irpicaceae</taxon>
        <taxon>Irpex</taxon>
    </lineage>
</organism>
<dbReference type="EMBL" id="MU274908">
    <property type="protein sequence ID" value="KAI0090326.1"/>
    <property type="molecule type" value="Genomic_DNA"/>
</dbReference>
<evidence type="ECO:0000313" key="2">
    <source>
        <dbReference type="Proteomes" id="UP001055072"/>
    </source>
</evidence>
<name>A0ACB8U846_9APHY</name>
<accession>A0ACB8U846</accession>
<evidence type="ECO:0000313" key="1">
    <source>
        <dbReference type="EMBL" id="KAI0090326.1"/>
    </source>
</evidence>
<comment type="caution">
    <text evidence="1">The sequence shown here is derived from an EMBL/GenBank/DDBJ whole genome shotgun (WGS) entry which is preliminary data.</text>
</comment>
<keyword evidence="2" id="KW-1185">Reference proteome</keyword>
<dbReference type="Proteomes" id="UP001055072">
    <property type="component" value="Unassembled WGS sequence"/>
</dbReference>
<gene>
    <name evidence="1" type="ORF">BDY19DRAFT_984640</name>
</gene>
<reference evidence="1" key="1">
    <citation type="journal article" date="2021" name="Environ. Microbiol.">
        <title>Gene family expansions and transcriptome signatures uncover fungal adaptations to wood decay.</title>
        <authorList>
            <person name="Hage H."/>
            <person name="Miyauchi S."/>
            <person name="Viragh M."/>
            <person name="Drula E."/>
            <person name="Min B."/>
            <person name="Chaduli D."/>
            <person name="Navarro D."/>
            <person name="Favel A."/>
            <person name="Norest M."/>
            <person name="Lesage-Meessen L."/>
            <person name="Balint B."/>
            <person name="Merenyi Z."/>
            <person name="de Eugenio L."/>
            <person name="Morin E."/>
            <person name="Martinez A.T."/>
            <person name="Baldrian P."/>
            <person name="Stursova M."/>
            <person name="Martinez M.J."/>
            <person name="Novotny C."/>
            <person name="Magnuson J.K."/>
            <person name="Spatafora J.W."/>
            <person name="Maurice S."/>
            <person name="Pangilinan J."/>
            <person name="Andreopoulos W."/>
            <person name="LaButti K."/>
            <person name="Hundley H."/>
            <person name="Na H."/>
            <person name="Kuo A."/>
            <person name="Barry K."/>
            <person name="Lipzen A."/>
            <person name="Henrissat B."/>
            <person name="Riley R."/>
            <person name="Ahrendt S."/>
            <person name="Nagy L.G."/>
            <person name="Grigoriev I.V."/>
            <person name="Martin F."/>
            <person name="Rosso M.N."/>
        </authorList>
    </citation>
    <scope>NUCLEOTIDE SEQUENCE</scope>
    <source>
        <strain evidence="1">CBS 384.51</strain>
    </source>
</reference>
<proteinExistence type="predicted"/>
<sequence>MVVLFVLLLAVTGLVAHAETASRETASAESDATLLLFNDLDRASAASHQSILLLGAQTNSAAQDACAVLNESLLPNNSSVFGADLVHLLQYQVYQKRFAQGQNFWIASESPACQTVDTSGKVGQSSCNKVLPALCSQSANLGAEPSNQNKLSISSQGLTITGFRDQRAFRFYGIPYANPPARWTYPSAYTGPRSIDATKFGAACIQAGSTDTSEDCLFLNIMTPFVPRSASPSKSSLKPVMFWIHGGAFTSGTGADSTFEGGNMVSRGDVVLVTTNYRLSTLGFLALSDGKTNGNFGLADIIAALEWVNQHVPAFGGDPDRITIFGQSAGAAAVRSLLQSPKAIGLYAAAIQMSNLAGSGYGTTYSNYYTIEEEVAVAARNILQQTNCNKQSNADTLACLKNVDANTLVNLGTVARYIVVDGTYIQHPFLPLDGSARVANVHTMIGFMRDDGAAFISAPTSDNAAAALASAGLPAAIANSALFPLNNGAVNATENLFNFTVRASTDAVFRCLDQATAVSGVKHRLFKDIWFYEFNRSYQTSGYDPNAPRCDAPADVDHPAGNPDREYYKCHSGELYYVFGTLPANRPYRDANDLPFTQLSLDAWTSFARTFNPNPDPAFLEARGFADTAKLFASQPQWDPVTSQNVDKTPLRQLQVPSFMTVFKEKDQCDFLNYPLSYWG</sequence>